<dbReference type="Proteomes" id="UP000316639">
    <property type="component" value="Unassembled WGS sequence"/>
</dbReference>
<dbReference type="Pfam" id="PF17765">
    <property type="entry name" value="MLTR_LBD"/>
    <property type="match status" value="1"/>
</dbReference>
<dbReference type="InterPro" id="IPR001387">
    <property type="entry name" value="Cro/C1-type_HTH"/>
</dbReference>
<dbReference type="SUPFAM" id="SSF47413">
    <property type="entry name" value="lambda repressor-like DNA-binding domains"/>
    <property type="match status" value="1"/>
</dbReference>
<keyword evidence="3" id="KW-1185">Reference proteome</keyword>
<dbReference type="RefSeq" id="WP_146358623.1">
    <property type="nucleotide sequence ID" value="NZ_VOBR01000032.1"/>
</dbReference>
<feature type="domain" description="HTH cro/C1-type" evidence="1">
    <location>
        <begin position="31"/>
        <end position="78"/>
    </location>
</feature>
<accession>A0A563EIH6</accession>
<dbReference type="PANTHER" id="PTHR35010:SF2">
    <property type="entry name" value="BLL4672 PROTEIN"/>
    <property type="match status" value="1"/>
</dbReference>
<evidence type="ECO:0000313" key="3">
    <source>
        <dbReference type="Proteomes" id="UP000316639"/>
    </source>
</evidence>
<evidence type="ECO:0000259" key="1">
    <source>
        <dbReference type="PROSITE" id="PS50943"/>
    </source>
</evidence>
<dbReference type="Gene3D" id="1.10.260.40">
    <property type="entry name" value="lambda repressor-like DNA-binding domains"/>
    <property type="match status" value="1"/>
</dbReference>
<dbReference type="PANTHER" id="PTHR35010">
    <property type="entry name" value="BLL4672 PROTEIN-RELATED"/>
    <property type="match status" value="1"/>
</dbReference>
<gene>
    <name evidence="2" type="ORF">FKR81_35605</name>
</gene>
<dbReference type="InterPro" id="IPR041413">
    <property type="entry name" value="MLTR_LBD"/>
</dbReference>
<dbReference type="GO" id="GO:0003677">
    <property type="term" value="F:DNA binding"/>
    <property type="evidence" value="ECO:0007669"/>
    <property type="project" value="InterPro"/>
</dbReference>
<proteinExistence type="predicted"/>
<dbReference type="CDD" id="cd00093">
    <property type="entry name" value="HTH_XRE"/>
    <property type="match status" value="1"/>
</dbReference>
<dbReference type="SMART" id="SM00530">
    <property type="entry name" value="HTH_XRE"/>
    <property type="match status" value="1"/>
</dbReference>
<name>A0A563EIH6_9PSEU</name>
<dbReference type="Gene3D" id="3.30.450.180">
    <property type="match status" value="1"/>
</dbReference>
<dbReference type="AlphaFoldDB" id="A0A563EIH6"/>
<dbReference type="OrthoDB" id="4790304at2"/>
<organism evidence="2 3">
    <name type="scientific">Lentzea tibetensis</name>
    <dbReference type="NCBI Taxonomy" id="2591470"/>
    <lineage>
        <taxon>Bacteria</taxon>
        <taxon>Bacillati</taxon>
        <taxon>Actinomycetota</taxon>
        <taxon>Actinomycetes</taxon>
        <taxon>Pseudonocardiales</taxon>
        <taxon>Pseudonocardiaceae</taxon>
        <taxon>Lentzea</taxon>
    </lineage>
</organism>
<dbReference type="PROSITE" id="PS50943">
    <property type="entry name" value="HTH_CROC1"/>
    <property type="match status" value="1"/>
</dbReference>
<reference evidence="2 3" key="1">
    <citation type="submission" date="2019-07" db="EMBL/GenBank/DDBJ databases">
        <title>Lentzea xizangensis sp. nov., isolated from Qinghai-Tibetan Plateau Soils.</title>
        <authorList>
            <person name="Huang J."/>
        </authorList>
    </citation>
    <scope>NUCLEOTIDE SEQUENCE [LARGE SCALE GENOMIC DNA]</scope>
    <source>
        <strain evidence="2 3">FXJ1.1311</strain>
    </source>
</reference>
<protein>
    <submittedName>
        <fullName evidence="2">Helix-turn-helix domain-containing protein</fullName>
    </submittedName>
</protein>
<evidence type="ECO:0000313" key="2">
    <source>
        <dbReference type="EMBL" id="TWP46492.1"/>
    </source>
</evidence>
<comment type="caution">
    <text evidence="2">The sequence shown here is derived from an EMBL/GenBank/DDBJ whole genome shotgun (WGS) entry which is preliminary data.</text>
</comment>
<dbReference type="Pfam" id="PF13560">
    <property type="entry name" value="HTH_31"/>
    <property type="match status" value="1"/>
</dbReference>
<dbReference type="EMBL" id="VOBR01000032">
    <property type="protein sequence ID" value="TWP46492.1"/>
    <property type="molecule type" value="Genomic_DNA"/>
</dbReference>
<dbReference type="InterPro" id="IPR010982">
    <property type="entry name" value="Lambda_DNA-bd_dom_sf"/>
</dbReference>
<sequence length="281" mass="30848">MTELGEFLRARRAKLNPADFGLPGARRRVPGLRREELAQLAGISADYYTRLEQGRATNASPSILDALGRVLGLDADERAHLTRLAHPARGPVPQVKVRPALRWLLDSLENVPAFVLGRRMDLLAWNSLAGALLPDALAHGNLMRFMFLDPLARSLFSPWEECARENVAYLRLDAGHHPDDPALMALVGELSIKSADFRRWWAEHPVRRKAPGFKRVSHPMLGELEVATETMTLPDGAVLVTYTPEPGSPSADALRLLRTLSASSMTLGDAAGAQDRNSSTK</sequence>